<dbReference type="OrthoDB" id="1346484at2"/>
<gene>
    <name evidence="1" type="ORF">BXY53_1886</name>
</gene>
<comment type="caution">
    <text evidence="1">The sequence shown here is derived from an EMBL/GenBank/DDBJ whole genome shotgun (WGS) entry which is preliminary data.</text>
</comment>
<dbReference type="EMBL" id="QXDF01000001">
    <property type="protein sequence ID" value="RIA56776.1"/>
    <property type="molecule type" value="Genomic_DNA"/>
</dbReference>
<evidence type="ECO:0000313" key="2">
    <source>
        <dbReference type="Proteomes" id="UP000266273"/>
    </source>
</evidence>
<dbReference type="AlphaFoldDB" id="A0A397Q683"/>
<organism evidence="1 2">
    <name type="scientific">Dichotomicrobium thermohalophilum</name>
    <dbReference type="NCBI Taxonomy" id="933063"/>
    <lineage>
        <taxon>Bacteria</taxon>
        <taxon>Pseudomonadati</taxon>
        <taxon>Pseudomonadota</taxon>
        <taxon>Alphaproteobacteria</taxon>
        <taxon>Hyphomicrobiales</taxon>
        <taxon>Hyphomicrobiaceae</taxon>
        <taxon>Dichotomicrobium</taxon>
    </lineage>
</organism>
<accession>A0A397Q683</accession>
<dbReference type="Proteomes" id="UP000266273">
    <property type="component" value="Unassembled WGS sequence"/>
</dbReference>
<protein>
    <submittedName>
        <fullName evidence="1">Putative membrane protein</fullName>
    </submittedName>
</protein>
<sequence>MKVSWFTIAAGLVAGAVIHIAAVLGAPYLARQDAWNRLAQISELNQIYVMPPGAPEVVPLPLAAPDVGYGFCRFDLSEGNVVFESKVPSPIWSAAIHTRHGDNFYVISGADIQRDRIRMLLVPRERLATEASAEITARGEEQIIVISPEMQGTITVRVPNPGKPFTQQTIAALQAAQCGPEEAIDIAPERKQTPPGFPPLPAPRVPAIMTLSGGIIN</sequence>
<reference evidence="1 2" key="1">
    <citation type="submission" date="2018-08" db="EMBL/GenBank/DDBJ databases">
        <title>Genomic Encyclopedia of Archaeal and Bacterial Type Strains, Phase II (KMG-II): from individual species to whole genera.</title>
        <authorList>
            <person name="Goeker M."/>
        </authorList>
    </citation>
    <scope>NUCLEOTIDE SEQUENCE [LARGE SCALE GENOMIC DNA]</scope>
    <source>
        <strain evidence="1 2">DSM 5002</strain>
    </source>
</reference>
<evidence type="ECO:0000313" key="1">
    <source>
        <dbReference type="EMBL" id="RIA56776.1"/>
    </source>
</evidence>
<dbReference type="RefSeq" id="WP_119061540.1">
    <property type="nucleotide sequence ID" value="NZ_QXDF01000001.1"/>
</dbReference>
<keyword evidence="2" id="KW-1185">Reference proteome</keyword>
<proteinExistence type="predicted"/>
<name>A0A397Q683_9HYPH</name>